<name>A0A285IFP4_9ACTN</name>
<dbReference type="RefSeq" id="WP_097321562.1">
    <property type="nucleotide sequence ID" value="NZ_OBDY01000008.1"/>
</dbReference>
<dbReference type="Proteomes" id="UP000219612">
    <property type="component" value="Unassembled WGS sequence"/>
</dbReference>
<reference evidence="1 2" key="1">
    <citation type="submission" date="2017-09" db="EMBL/GenBank/DDBJ databases">
        <authorList>
            <person name="Ehlers B."/>
            <person name="Leendertz F.H."/>
        </authorList>
    </citation>
    <scope>NUCLEOTIDE SEQUENCE [LARGE SCALE GENOMIC DNA]</scope>
    <source>
        <strain evidence="1 2">CGMCC 4.6857</strain>
    </source>
</reference>
<keyword evidence="2" id="KW-1185">Reference proteome</keyword>
<sequence length="123" mass="13935">MTDSPAPARDIEDLYMALFDAYPREALQLLCGVQLDDQTTVVEVEAPWSSESAERMEFRRDIARRFWEHGREQGRADAMRALLRARYGEFGDLDDLAQRLAEGDPEGHVARIVDGVPLGELRS</sequence>
<dbReference type="AlphaFoldDB" id="A0A285IFP4"/>
<organism evidence="1 2">
    <name type="scientific">Paractinoplanes atraurantiacus</name>
    <dbReference type="NCBI Taxonomy" id="1036182"/>
    <lineage>
        <taxon>Bacteria</taxon>
        <taxon>Bacillati</taxon>
        <taxon>Actinomycetota</taxon>
        <taxon>Actinomycetes</taxon>
        <taxon>Micromonosporales</taxon>
        <taxon>Micromonosporaceae</taxon>
        <taxon>Paractinoplanes</taxon>
    </lineage>
</organism>
<gene>
    <name evidence="1" type="ORF">SAMN05421748_1084</name>
</gene>
<dbReference type="EMBL" id="OBDY01000008">
    <property type="protein sequence ID" value="SNY46789.1"/>
    <property type="molecule type" value="Genomic_DNA"/>
</dbReference>
<accession>A0A285IFP4</accession>
<evidence type="ECO:0000313" key="1">
    <source>
        <dbReference type="EMBL" id="SNY46789.1"/>
    </source>
</evidence>
<evidence type="ECO:0000313" key="2">
    <source>
        <dbReference type="Proteomes" id="UP000219612"/>
    </source>
</evidence>
<proteinExistence type="predicted"/>
<protein>
    <submittedName>
        <fullName evidence="1">Uncharacterized protein</fullName>
    </submittedName>
</protein>